<name>A0A5D5AQU8_9EURY</name>
<keyword evidence="1" id="KW-0472">Membrane</keyword>
<sequence length="187" mass="19406">MGRRTTAAIGVALVFGLLSMGVTGLAVADTDDSGAGEPTDVADQLGDLVIHSYEYDGESETMQIEATWVGSSPTTVTLTEMIELDSEGSTDISFQEQRLSPDESVTIEMGAEQRSGGTAAILVSTPQSVDNGNALVLQAGDAGGSTPIPFQWGVILVGLACATTGGGAFLVVRYFAQKETDRIERVA</sequence>
<reference evidence="2 3" key="1">
    <citation type="submission" date="2019-08" db="EMBL/GenBank/DDBJ databases">
        <title>Archaea genome.</title>
        <authorList>
            <person name="Kajale S."/>
            <person name="Shouche Y."/>
            <person name="Deshpande N."/>
            <person name="Sharma A."/>
        </authorList>
    </citation>
    <scope>NUCLEOTIDE SEQUENCE [LARGE SCALE GENOMIC DNA]</scope>
    <source>
        <strain evidence="2 3">ESP3B_9</strain>
    </source>
</reference>
<dbReference type="EMBL" id="VTAW01000013">
    <property type="protein sequence ID" value="TYT61800.1"/>
    <property type="molecule type" value="Genomic_DNA"/>
</dbReference>
<dbReference type="Pfam" id="PF26259">
    <property type="entry name" value="DUF8063"/>
    <property type="match status" value="1"/>
</dbReference>
<feature type="transmembrane region" description="Helical" evidence="1">
    <location>
        <begin position="152"/>
        <end position="176"/>
    </location>
</feature>
<accession>A0A5D5AQU8</accession>
<dbReference type="RefSeq" id="WP_149081591.1">
    <property type="nucleotide sequence ID" value="NZ_VTAW01000013.1"/>
</dbReference>
<keyword evidence="3" id="KW-1185">Reference proteome</keyword>
<protein>
    <submittedName>
        <fullName evidence="2">Uncharacterized protein</fullName>
    </submittedName>
</protein>
<dbReference type="InterPro" id="IPR058376">
    <property type="entry name" value="DUF8063"/>
</dbReference>
<gene>
    <name evidence="2" type="ORF">FYC77_11180</name>
</gene>
<dbReference type="Proteomes" id="UP000324104">
    <property type="component" value="Unassembled WGS sequence"/>
</dbReference>
<comment type="caution">
    <text evidence="2">The sequence shown here is derived from an EMBL/GenBank/DDBJ whole genome shotgun (WGS) entry which is preliminary data.</text>
</comment>
<evidence type="ECO:0000256" key="1">
    <source>
        <dbReference type="SAM" id="Phobius"/>
    </source>
</evidence>
<keyword evidence="1" id="KW-1133">Transmembrane helix</keyword>
<organism evidence="2 3">
    <name type="scientific">Natrialba swarupiae</name>
    <dbReference type="NCBI Taxonomy" id="2448032"/>
    <lineage>
        <taxon>Archaea</taxon>
        <taxon>Methanobacteriati</taxon>
        <taxon>Methanobacteriota</taxon>
        <taxon>Stenosarchaea group</taxon>
        <taxon>Halobacteria</taxon>
        <taxon>Halobacteriales</taxon>
        <taxon>Natrialbaceae</taxon>
        <taxon>Natrialba</taxon>
    </lineage>
</organism>
<dbReference type="AlphaFoldDB" id="A0A5D5AQU8"/>
<evidence type="ECO:0000313" key="2">
    <source>
        <dbReference type="EMBL" id="TYT61800.1"/>
    </source>
</evidence>
<proteinExistence type="predicted"/>
<evidence type="ECO:0000313" key="3">
    <source>
        <dbReference type="Proteomes" id="UP000324104"/>
    </source>
</evidence>
<keyword evidence="1" id="KW-0812">Transmembrane</keyword>